<protein>
    <submittedName>
        <fullName evidence="3">Uncharacterized protein</fullName>
    </submittedName>
</protein>
<dbReference type="EMBL" id="HBJA01100229">
    <property type="protein sequence ID" value="CAE0823344.1"/>
    <property type="molecule type" value="Transcribed_RNA"/>
</dbReference>
<evidence type="ECO:0000313" key="3">
    <source>
        <dbReference type="EMBL" id="CAE0823345.1"/>
    </source>
</evidence>
<sequence length="105" mass="11701">MNILLQADRGTDENAYIFYAEKEYKWKWGQGHGGCQFEGATFACFPIFKLRQPPLPPSAFQNTLSFTSPSLSPQAQKVTQLLAQATLLLSIVRILDDDVGPHRCG</sequence>
<reference evidence="3" key="1">
    <citation type="submission" date="2021-01" db="EMBL/GenBank/DDBJ databases">
        <authorList>
            <person name="Corre E."/>
            <person name="Pelletier E."/>
            <person name="Niang G."/>
            <person name="Scheremetjew M."/>
            <person name="Finn R."/>
            <person name="Kale V."/>
            <person name="Holt S."/>
            <person name="Cochrane G."/>
            <person name="Meng A."/>
            <person name="Brown T."/>
            <person name="Cohen L."/>
        </authorList>
    </citation>
    <scope>NUCLEOTIDE SEQUENCE</scope>
    <source>
        <strain evidence="3">CCMP1594</strain>
    </source>
</reference>
<evidence type="ECO:0000313" key="1">
    <source>
        <dbReference type="EMBL" id="CAE0823343.1"/>
    </source>
</evidence>
<dbReference type="AlphaFoldDB" id="A0A6T2DFL4"/>
<dbReference type="EMBL" id="HBJA01100231">
    <property type="protein sequence ID" value="CAE0823345.1"/>
    <property type="molecule type" value="Transcribed_RNA"/>
</dbReference>
<proteinExistence type="predicted"/>
<organism evidence="3">
    <name type="scientific">Eutreptiella gymnastica</name>
    <dbReference type="NCBI Taxonomy" id="73025"/>
    <lineage>
        <taxon>Eukaryota</taxon>
        <taxon>Discoba</taxon>
        <taxon>Euglenozoa</taxon>
        <taxon>Euglenida</taxon>
        <taxon>Spirocuta</taxon>
        <taxon>Euglenophyceae</taxon>
        <taxon>Eutreptiales</taxon>
        <taxon>Eutreptiaceae</taxon>
        <taxon>Eutreptiella</taxon>
    </lineage>
</organism>
<dbReference type="EMBL" id="HBJA01100227">
    <property type="protein sequence ID" value="CAE0823343.1"/>
    <property type="molecule type" value="Transcribed_RNA"/>
</dbReference>
<evidence type="ECO:0000313" key="2">
    <source>
        <dbReference type="EMBL" id="CAE0823344.1"/>
    </source>
</evidence>
<accession>A0A6T2DFL4</accession>
<gene>
    <name evidence="1" type="ORF">EGYM00163_LOCUS34545</name>
    <name evidence="2" type="ORF">EGYM00163_LOCUS34546</name>
    <name evidence="3" type="ORF">EGYM00163_LOCUS34547</name>
</gene>
<name>A0A6T2DFL4_9EUGL</name>